<dbReference type="PANTHER" id="PTHR24346">
    <property type="entry name" value="MAP/MICROTUBULE AFFINITY-REGULATING KINASE"/>
    <property type="match status" value="1"/>
</dbReference>
<evidence type="ECO:0000313" key="7">
    <source>
        <dbReference type="Proteomes" id="UP001295684"/>
    </source>
</evidence>
<dbReference type="PROSITE" id="PS00108">
    <property type="entry name" value="PROTEIN_KINASE_ST"/>
    <property type="match status" value="1"/>
</dbReference>
<keyword evidence="3 4" id="KW-0067">ATP-binding</keyword>
<comment type="subunit">
    <text evidence="1">Monomer.</text>
</comment>
<evidence type="ECO:0000256" key="3">
    <source>
        <dbReference type="ARBA" id="ARBA00022840"/>
    </source>
</evidence>
<sequence length="708" mass="81063">MANQLFIKRTSCIRTHKTQCKCCNGEADKECEAEDIVQGSKHETSRKCPQTKITRKYVGSLIANRKTSRNHLNCATNLSKTKEERKECNKGVLLRRSLAQTPPLFKKEQEKEESGCILDVNKSFKKPMIVQIGSNPAVSRYGRVDKQLIPKVTPKNNDSMKESHRIFKAKSLKNKPQSAYRNKGKPLNSYLLIQTSESIADSVSIKTKAQAKVEGRMESRLIKNTQGSGSTSQNSANNKLLYIESSNSGVPMSYRVNNESSITPYTQPTQNRQLSGEKRGNLINKRIMTSHSRTRPMSYTFHYPSKNTSHRPYQNRIVGSHKIKESTRYTNITRPNSRRARLKEASGEVSRRVKRAETVTPCTKITIPDSKMKLRKEFNDMNSLKYHISHDKIDKEYIITSTVLGTGSYAVVKLGESIPPPGDMPVQVAIKIYEKNKLFTNKHRRLNLYNEITVLKSLKHPNVIKLIKVFEDRSKIYLVLEYVKGVSLYKYIKEKSHRLKEKEANFIFKEILKTLTYIHKNGIAHRDVKLDNILVTNEKLDPNNFELPAKHIKAIDFGFAVKYDKGDKSNTYCGTPSYMAPEIIKRVEFDYEKGDVWALGVVLYALMCGKFPFKGITNKELYKNIVKGEYNTPKHFTMDTKRLLCKMLEPDFKKRKSFSDLSKDDFITSSISGSVMDELKRRNYQLKKVYTKTKGKILGKIKEKAASP</sequence>
<dbReference type="InterPro" id="IPR000719">
    <property type="entry name" value="Prot_kinase_dom"/>
</dbReference>
<comment type="caution">
    <text evidence="6">The sequence shown here is derived from an EMBL/GenBank/DDBJ whole genome shotgun (WGS) entry which is preliminary data.</text>
</comment>
<dbReference type="Proteomes" id="UP001295684">
    <property type="component" value="Unassembled WGS sequence"/>
</dbReference>
<dbReference type="GO" id="GO:0035556">
    <property type="term" value="P:intracellular signal transduction"/>
    <property type="evidence" value="ECO:0007669"/>
    <property type="project" value="TreeGrafter"/>
</dbReference>
<dbReference type="SUPFAM" id="SSF56112">
    <property type="entry name" value="Protein kinase-like (PK-like)"/>
    <property type="match status" value="1"/>
</dbReference>
<evidence type="ECO:0000256" key="2">
    <source>
        <dbReference type="ARBA" id="ARBA00022741"/>
    </source>
</evidence>
<evidence type="ECO:0000256" key="1">
    <source>
        <dbReference type="ARBA" id="ARBA00011245"/>
    </source>
</evidence>
<protein>
    <recommendedName>
        <fullName evidence="5">Protein kinase domain-containing protein</fullName>
    </recommendedName>
</protein>
<dbReference type="GO" id="GO:0005737">
    <property type="term" value="C:cytoplasm"/>
    <property type="evidence" value="ECO:0007669"/>
    <property type="project" value="TreeGrafter"/>
</dbReference>
<dbReference type="PROSITE" id="PS00107">
    <property type="entry name" value="PROTEIN_KINASE_ATP"/>
    <property type="match status" value="1"/>
</dbReference>
<keyword evidence="2 4" id="KW-0547">Nucleotide-binding</keyword>
<dbReference type="PROSITE" id="PS50011">
    <property type="entry name" value="PROTEIN_KINASE_DOM"/>
    <property type="match status" value="1"/>
</dbReference>
<evidence type="ECO:0000313" key="6">
    <source>
        <dbReference type="EMBL" id="CAI2386039.1"/>
    </source>
</evidence>
<dbReference type="FunFam" id="1.10.510.10:FF:000571">
    <property type="entry name" value="Maternal embryonic leucine zipper kinase"/>
    <property type="match status" value="1"/>
</dbReference>
<dbReference type="Pfam" id="PF00069">
    <property type="entry name" value="Pkinase"/>
    <property type="match status" value="1"/>
</dbReference>
<feature type="binding site" evidence="4">
    <location>
        <position position="431"/>
    </location>
    <ligand>
        <name>ATP</name>
        <dbReference type="ChEBI" id="CHEBI:30616"/>
    </ligand>
</feature>
<evidence type="ECO:0000256" key="4">
    <source>
        <dbReference type="PROSITE-ProRule" id="PRU10141"/>
    </source>
</evidence>
<dbReference type="Gene3D" id="1.10.510.10">
    <property type="entry name" value="Transferase(Phosphotransferase) domain 1"/>
    <property type="match status" value="1"/>
</dbReference>
<dbReference type="InterPro" id="IPR017441">
    <property type="entry name" value="Protein_kinase_ATP_BS"/>
</dbReference>
<organism evidence="6 7">
    <name type="scientific">Euplotes crassus</name>
    <dbReference type="NCBI Taxonomy" id="5936"/>
    <lineage>
        <taxon>Eukaryota</taxon>
        <taxon>Sar</taxon>
        <taxon>Alveolata</taxon>
        <taxon>Ciliophora</taxon>
        <taxon>Intramacronucleata</taxon>
        <taxon>Spirotrichea</taxon>
        <taxon>Hypotrichia</taxon>
        <taxon>Euplotida</taxon>
        <taxon>Euplotidae</taxon>
        <taxon>Moneuplotes</taxon>
    </lineage>
</organism>
<dbReference type="GO" id="GO:0005524">
    <property type="term" value="F:ATP binding"/>
    <property type="evidence" value="ECO:0007669"/>
    <property type="project" value="UniProtKB-UniRule"/>
</dbReference>
<dbReference type="GO" id="GO:0004674">
    <property type="term" value="F:protein serine/threonine kinase activity"/>
    <property type="evidence" value="ECO:0007669"/>
    <property type="project" value="TreeGrafter"/>
</dbReference>
<dbReference type="AlphaFoldDB" id="A0AAD1Y7R4"/>
<dbReference type="EMBL" id="CAMPGE010028517">
    <property type="protein sequence ID" value="CAI2386039.1"/>
    <property type="molecule type" value="Genomic_DNA"/>
</dbReference>
<feature type="domain" description="Protein kinase" evidence="5">
    <location>
        <begin position="398"/>
        <end position="667"/>
    </location>
</feature>
<proteinExistence type="predicted"/>
<gene>
    <name evidence="6" type="ORF">ECRASSUSDP1_LOCUS27638</name>
</gene>
<name>A0AAD1Y7R4_EUPCR</name>
<dbReference type="SMART" id="SM00220">
    <property type="entry name" value="S_TKc"/>
    <property type="match status" value="1"/>
</dbReference>
<dbReference type="InterPro" id="IPR011009">
    <property type="entry name" value="Kinase-like_dom_sf"/>
</dbReference>
<reference evidence="6" key="1">
    <citation type="submission" date="2023-07" db="EMBL/GenBank/DDBJ databases">
        <authorList>
            <consortium name="AG Swart"/>
            <person name="Singh M."/>
            <person name="Singh A."/>
            <person name="Seah K."/>
            <person name="Emmerich C."/>
        </authorList>
    </citation>
    <scope>NUCLEOTIDE SEQUENCE</scope>
    <source>
        <strain evidence="6">DP1</strain>
    </source>
</reference>
<dbReference type="InterPro" id="IPR008271">
    <property type="entry name" value="Ser/Thr_kinase_AS"/>
</dbReference>
<dbReference type="PANTHER" id="PTHR24346:SF30">
    <property type="entry name" value="MATERNAL EMBRYONIC LEUCINE ZIPPER KINASE"/>
    <property type="match status" value="1"/>
</dbReference>
<evidence type="ECO:0000259" key="5">
    <source>
        <dbReference type="PROSITE" id="PS50011"/>
    </source>
</evidence>
<keyword evidence="7" id="KW-1185">Reference proteome</keyword>
<accession>A0AAD1Y7R4</accession>